<evidence type="ECO:0000256" key="11">
    <source>
        <dbReference type="SAM" id="MobiDB-lite"/>
    </source>
</evidence>
<dbReference type="HOGENOM" id="CLU_1082939_0_0_1"/>
<reference evidence="15" key="1">
    <citation type="submission" date="2013-02" db="EMBL/GenBank/DDBJ databases">
        <authorList>
            <person name="Hughes D."/>
        </authorList>
    </citation>
    <scope>NUCLEOTIDE SEQUENCE</scope>
    <source>
        <strain>Durham</strain>
        <strain evidence="15">NC isolate 2 -- Noor lab</strain>
    </source>
</reference>
<feature type="domain" description="Ionotropic glutamate receptor L-glutamate and glycine-binding" evidence="13">
    <location>
        <begin position="1"/>
        <end position="29"/>
    </location>
</feature>
<evidence type="ECO:0000256" key="10">
    <source>
        <dbReference type="ARBA" id="ARBA00023303"/>
    </source>
</evidence>
<evidence type="ECO:0000256" key="1">
    <source>
        <dbReference type="ARBA" id="ARBA00004141"/>
    </source>
</evidence>
<keyword evidence="9" id="KW-1071">Ligand-gated ion channel</keyword>
<accession>T1GQU4</accession>
<dbReference type="Gene3D" id="3.40.50.2300">
    <property type="match status" value="1"/>
</dbReference>
<evidence type="ECO:0000256" key="6">
    <source>
        <dbReference type="ARBA" id="ARBA00023136"/>
    </source>
</evidence>
<dbReference type="Pfam" id="PF10613">
    <property type="entry name" value="Lig_chan-Glu_bd"/>
    <property type="match status" value="1"/>
</dbReference>
<evidence type="ECO:0000256" key="5">
    <source>
        <dbReference type="ARBA" id="ARBA00023065"/>
    </source>
</evidence>
<organism evidence="14 15">
    <name type="scientific">Megaselia scalaris</name>
    <name type="common">Humpbacked fly</name>
    <name type="synonym">Phora scalaris</name>
    <dbReference type="NCBI Taxonomy" id="36166"/>
    <lineage>
        <taxon>Eukaryota</taxon>
        <taxon>Metazoa</taxon>
        <taxon>Ecdysozoa</taxon>
        <taxon>Arthropoda</taxon>
        <taxon>Hexapoda</taxon>
        <taxon>Insecta</taxon>
        <taxon>Pterygota</taxon>
        <taxon>Neoptera</taxon>
        <taxon>Endopterygota</taxon>
        <taxon>Diptera</taxon>
        <taxon>Brachycera</taxon>
        <taxon>Muscomorpha</taxon>
        <taxon>Platypezoidea</taxon>
        <taxon>Phoridae</taxon>
        <taxon>Megaseliini</taxon>
        <taxon>Megaselia</taxon>
    </lineage>
</organism>
<dbReference type="SUPFAM" id="SSF53850">
    <property type="entry name" value="Periplasmic binding protein-like II"/>
    <property type="match status" value="1"/>
</dbReference>
<dbReference type="EnsemblMetazoa" id="MESCA006009-RA">
    <property type="protein sequence ID" value="MESCA006009-PA"/>
    <property type="gene ID" value="MESCA006009"/>
</dbReference>
<keyword evidence="6" id="KW-0472">Membrane</keyword>
<dbReference type="InterPro" id="IPR015683">
    <property type="entry name" value="Ionotropic_Glu_rcpt"/>
</dbReference>
<comment type="subcellular location">
    <subcellularLocation>
        <location evidence="1">Membrane</location>
        <topology evidence="1">Multi-pass membrane protein</topology>
    </subcellularLocation>
</comment>
<reference evidence="14" key="2">
    <citation type="submission" date="2015-06" db="UniProtKB">
        <authorList>
            <consortium name="EnsemblMetazoa"/>
        </authorList>
    </citation>
    <scope>IDENTIFICATION</scope>
</reference>
<keyword evidence="2" id="KW-0813">Transport</keyword>
<keyword evidence="5" id="KW-0406">Ion transport</keyword>
<keyword evidence="10" id="KW-0407">Ion channel</keyword>
<sequence length="257" mass="29072">MTITAERERVIDFSKPFMSLGISIMIKKPIKQTPGVFSFMNPLSQEIWAQAALMYDAVFVLVEALNKILRKKPDQFKLAIGPNRKNNQTPANGIGGMNGTSSPSQGNAGNSNGGNGGNNFRSLDCNTSKGWVNPWEHGDRISRYLRKVEIDGLTGDIKFNEDGRRQNYTLHIVEMTVNSAMVKVAEWTDETRLTPLSAKYVRLRPNMDYEKNRTFIVTTLLEEPYIMIRNGPYGEHLKVTIDLKGIAKTWQNFWLLN</sequence>
<feature type="domain" description="Receptor ligand binding region" evidence="12">
    <location>
        <begin position="47"/>
        <end position="177"/>
    </location>
</feature>
<keyword evidence="3" id="KW-0812">Transmembrane</keyword>
<keyword evidence="4" id="KW-1133">Transmembrane helix</keyword>
<dbReference type="Proteomes" id="UP000015102">
    <property type="component" value="Unassembled WGS sequence"/>
</dbReference>
<dbReference type="InterPro" id="IPR001828">
    <property type="entry name" value="ANF_lig-bd_rcpt"/>
</dbReference>
<keyword evidence="8" id="KW-0325">Glycoprotein</keyword>
<dbReference type="InterPro" id="IPR019594">
    <property type="entry name" value="Glu/Gly-bd"/>
</dbReference>
<feature type="region of interest" description="Disordered" evidence="11">
    <location>
        <begin position="79"/>
        <end position="120"/>
    </location>
</feature>
<evidence type="ECO:0000259" key="13">
    <source>
        <dbReference type="Pfam" id="PF10613"/>
    </source>
</evidence>
<dbReference type="InterPro" id="IPR028082">
    <property type="entry name" value="Peripla_BP_I"/>
</dbReference>
<evidence type="ECO:0000256" key="3">
    <source>
        <dbReference type="ARBA" id="ARBA00022692"/>
    </source>
</evidence>
<dbReference type="AlphaFoldDB" id="T1GQU4"/>
<proteinExistence type="predicted"/>
<dbReference type="STRING" id="36166.T1GQU4"/>
<evidence type="ECO:0000313" key="15">
    <source>
        <dbReference type="Proteomes" id="UP000015102"/>
    </source>
</evidence>
<dbReference type="GO" id="GO:0016020">
    <property type="term" value="C:membrane"/>
    <property type="evidence" value="ECO:0007669"/>
    <property type="project" value="UniProtKB-SubCell"/>
</dbReference>
<evidence type="ECO:0000313" key="14">
    <source>
        <dbReference type="EnsemblMetazoa" id="MESCA006009-PA"/>
    </source>
</evidence>
<dbReference type="GO" id="GO:0015276">
    <property type="term" value="F:ligand-gated monoatomic ion channel activity"/>
    <property type="evidence" value="ECO:0007669"/>
    <property type="project" value="InterPro"/>
</dbReference>
<dbReference type="EMBL" id="CAQQ02199081">
    <property type="status" value="NOT_ANNOTATED_CDS"/>
    <property type="molecule type" value="Genomic_DNA"/>
</dbReference>
<keyword evidence="7" id="KW-0675">Receptor</keyword>
<evidence type="ECO:0000256" key="4">
    <source>
        <dbReference type="ARBA" id="ARBA00022989"/>
    </source>
</evidence>
<evidence type="ECO:0000259" key="12">
    <source>
        <dbReference type="Pfam" id="PF01094"/>
    </source>
</evidence>
<dbReference type="SUPFAM" id="SSF53822">
    <property type="entry name" value="Periplasmic binding protein-like I"/>
    <property type="match status" value="1"/>
</dbReference>
<dbReference type="PANTHER" id="PTHR18966">
    <property type="entry name" value="IONOTROPIC GLUTAMATE RECEPTOR"/>
    <property type="match status" value="1"/>
</dbReference>
<dbReference type="Gene3D" id="3.40.190.10">
    <property type="entry name" value="Periplasmic binding protein-like II"/>
    <property type="match status" value="1"/>
</dbReference>
<evidence type="ECO:0000256" key="8">
    <source>
        <dbReference type="ARBA" id="ARBA00023180"/>
    </source>
</evidence>
<evidence type="ECO:0008006" key="16">
    <source>
        <dbReference type="Google" id="ProtNLM"/>
    </source>
</evidence>
<dbReference type="Pfam" id="PF01094">
    <property type="entry name" value="ANF_receptor"/>
    <property type="match status" value="1"/>
</dbReference>
<name>T1GQU4_MEGSC</name>
<keyword evidence="15" id="KW-1185">Reference proteome</keyword>
<evidence type="ECO:0000256" key="2">
    <source>
        <dbReference type="ARBA" id="ARBA00022448"/>
    </source>
</evidence>
<evidence type="ECO:0000256" key="9">
    <source>
        <dbReference type="ARBA" id="ARBA00023286"/>
    </source>
</evidence>
<evidence type="ECO:0000256" key="7">
    <source>
        <dbReference type="ARBA" id="ARBA00023170"/>
    </source>
</evidence>
<protein>
    <recommendedName>
        <fullName evidence="16">Receptor ligand binding region domain-containing protein</fullName>
    </recommendedName>
</protein>